<dbReference type="RefSeq" id="WP_188980839.1">
    <property type="nucleotide sequence ID" value="NZ_BMPD01000012.1"/>
</dbReference>
<organism evidence="2 3">
    <name type="scientific">Haloarcula sebkhae</name>
    <dbReference type="NCBI Taxonomy" id="932660"/>
    <lineage>
        <taxon>Archaea</taxon>
        <taxon>Methanobacteriati</taxon>
        <taxon>Methanobacteriota</taxon>
        <taxon>Stenosarchaea group</taxon>
        <taxon>Halobacteria</taxon>
        <taxon>Halobacteriales</taxon>
        <taxon>Haloarculaceae</taxon>
        <taxon>Haloarcula</taxon>
    </lineage>
</organism>
<dbReference type="InterPro" id="IPR027417">
    <property type="entry name" value="P-loop_NTPase"/>
</dbReference>
<dbReference type="Proteomes" id="UP000614221">
    <property type="component" value="Unassembled WGS sequence"/>
</dbReference>
<reference evidence="2" key="2">
    <citation type="submission" date="2020-09" db="EMBL/GenBank/DDBJ databases">
        <authorList>
            <person name="Sun Q."/>
            <person name="Ohkuma M."/>
        </authorList>
    </citation>
    <scope>NUCLEOTIDE SEQUENCE</scope>
    <source>
        <strain evidence="2">JCM 19018</strain>
    </source>
</reference>
<gene>
    <name evidence="2" type="ORF">GCM10009067_40650</name>
</gene>
<evidence type="ECO:0000313" key="3">
    <source>
        <dbReference type="Proteomes" id="UP000614221"/>
    </source>
</evidence>
<sequence length="282" mass="30707">MADSAFRAATFLDKGGVGKTTATAHLGVALDQQGYDVLLLDLAGKQGDLAKHFGLWEEVQAGEDRWPNITTVFQDQWKKIAEKLPTPVADLIMPTGEGPDLIPAHESLDGLDATLGNIDDAAERYSRLDEFLTGYVADDYDVILLDLPGSTSNIAYNGLWAAGHVVAPVRPGPFEAGQAEQLRRDLETIRDEQGVSIELMMVLLNEVDERTKAGKTYLEEFQTEYPDALAPTQIPSSQDVQNAQMNGGTLFALDRRSKTADRAIEAYETNAGVLVDRLGAEE</sequence>
<accession>A0A830F7T5</accession>
<protein>
    <recommendedName>
        <fullName evidence="1">AAA domain-containing protein</fullName>
    </recommendedName>
</protein>
<comment type="caution">
    <text evidence="2">The sequence shown here is derived from an EMBL/GenBank/DDBJ whole genome shotgun (WGS) entry which is preliminary data.</text>
</comment>
<dbReference type="InterPro" id="IPR050678">
    <property type="entry name" value="DNA_Partitioning_ATPase"/>
</dbReference>
<dbReference type="AlphaFoldDB" id="A0A830F7T5"/>
<reference evidence="2" key="1">
    <citation type="journal article" date="2014" name="Int. J. Syst. Evol. Microbiol.">
        <title>Complete genome sequence of Corynebacterium casei LMG S-19264T (=DSM 44701T), isolated from a smear-ripened cheese.</title>
        <authorList>
            <consortium name="US DOE Joint Genome Institute (JGI-PGF)"/>
            <person name="Walter F."/>
            <person name="Albersmeier A."/>
            <person name="Kalinowski J."/>
            <person name="Ruckert C."/>
        </authorList>
    </citation>
    <scope>NUCLEOTIDE SEQUENCE</scope>
    <source>
        <strain evidence="2">JCM 19018</strain>
    </source>
</reference>
<dbReference type="CDD" id="cd02042">
    <property type="entry name" value="ParAB_family"/>
    <property type="match status" value="1"/>
</dbReference>
<name>A0A830F7T5_9EURY</name>
<dbReference type="EMBL" id="BMPD01000012">
    <property type="protein sequence ID" value="GGK84335.1"/>
    <property type="molecule type" value="Genomic_DNA"/>
</dbReference>
<feature type="domain" description="AAA" evidence="1">
    <location>
        <begin position="13"/>
        <end position="193"/>
    </location>
</feature>
<dbReference type="Pfam" id="PF13614">
    <property type="entry name" value="AAA_31"/>
    <property type="match status" value="1"/>
</dbReference>
<evidence type="ECO:0000313" key="2">
    <source>
        <dbReference type="EMBL" id="GGK84335.1"/>
    </source>
</evidence>
<dbReference type="InterPro" id="IPR025669">
    <property type="entry name" value="AAA_dom"/>
</dbReference>
<dbReference type="PANTHER" id="PTHR13696:SF99">
    <property type="entry name" value="COBYRINIC ACID AC-DIAMIDE SYNTHASE"/>
    <property type="match status" value="1"/>
</dbReference>
<proteinExistence type="predicted"/>
<dbReference type="PANTHER" id="PTHR13696">
    <property type="entry name" value="P-LOOP CONTAINING NUCLEOSIDE TRIPHOSPHATE HYDROLASE"/>
    <property type="match status" value="1"/>
</dbReference>
<dbReference type="SUPFAM" id="SSF52540">
    <property type="entry name" value="P-loop containing nucleoside triphosphate hydrolases"/>
    <property type="match status" value="1"/>
</dbReference>
<evidence type="ECO:0000259" key="1">
    <source>
        <dbReference type="Pfam" id="PF13614"/>
    </source>
</evidence>
<dbReference type="Gene3D" id="3.40.50.300">
    <property type="entry name" value="P-loop containing nucleotide triphosphate hydrolases"/>
    <property type="match status" value="1"/>
</dbReference>
<dbReference type="OrthoDB" id="322322at2157"/>